<feature type="transmembrane region" description="Helical" evidence="1">
    <location>
        <begin position="125"/>
        <end position="146"/>
    </location>
</feature>
<evidence type="ECO:0000313" key="3">
    <source>
        <dbReference type="EMBL" id="CAL6058160.1"/>
    </source>
</evidence>
<evidence type="ECO:0000313" key="2">
    <source>
        <dbReference type="EMBL" id="CAI9972049.1"/>
    </source>
</evidence>
<accession>A0AA86RH64</accession>
<name>A0AA86RH64_9EUKA</name>
<keyword evidence="1" id="KW-0472">Membrane</keyword>
<gene>
    <name evidence="3" type="ORF">HINF_LOCUS48050</name>
    <name evidence="2" type="ORF">HINF_LOCUS59694</name>
</gene>
<dbReference type="EMBL" id="CAXDID020000219">
    <property type="protein sequence ID" value="CAL6058160.1"/>
    <property type="molecule type" value="Genomic_DNA"/>
</dbReference>
<protein>
    <submittedName>
        <fullName evidence="3">Hypothetical_protein</fullName>
    </submittedName>
</protein>
<keyword evidence="1" id="KW-1133">Transmembrane helix</keyword>
<sequence length="173" mass="19881">MGSRTPVFPLSNGLNPSFMPTQQRPNRVLTESLADQFHLIRQLTFQKQVLASQFLFARYFLRLARQVVPLYWHCLVVVAFDASFHQLDQVPGVLLSLFANSQISEYIAGGGLTISQNLGVLVSSLALYVIVFLDKLFLIFNLKLLLLGIRQEWLCFLFCVSYRFLFILTIFWL</sequence>
<keyword evidence="4" id="KW-1185">Reference proteome</keyword>
<dbReference type="Proteomes" id="UP001642409">
    <property type="component" value="Unassembled WGS sequence"/>
</dbReference>
<organism evidence="2">
    <name type="scientific">Hexamita inflata</name>
    <dbReference type="NCBI Taxonomy" id="28002"/>
    <lineage>
        <taxon>Eukaryota</taxon>
        <taxon>Metamonada</taxon>
        <taxon>Diplomonadida</taxon>
        <taxon>Hexamitidae</taxon>
        <taxon>Hexamitinae</taxon>
        <taxon>Hexamita</taxon>
    </lineage>
</organism>
<reference evidence="2" key="1">
    <citation type="submission" date="2023-06" db="EMBL/GenBank/DDBJ databases">
        <authorList>
            <person name="Kurt Z."/>
        </authorList>
    </citation>
    <scope>NUCLEOTIDE SEQUENCE</scope>
</reference>
<reference evidence="3 4" key="2">
    <citation type="submission" date="2024-07" db="EMBL/GenBank/DDBJ databases">
        <authorList>
            <person name="Akdeniz Z."/>
        </authorList>
    </citation>
    <scope>NUCLEOTIDE SEQUENCE [LARGE SCALE GENOMIC DNA]</scope>
</reference>
<dbReference type="AlphaFoldDB" id="A0AA86RH64"/>
<feature type="transmembrane region" description="Helical" evidence="1">
    <location>
        <begin position="153"/>
        <end position="172"/>
    </location>
</feature>
<evidence type="ECO:0000313" key="4">
    <source>
        <dbReference type="Proteomes" id="UP001642409"/>
    </source>
</evidence>
<evidence type="ECO:0000256" key="1">
    <source>
        <dbReference type="SAM" id="Phobius"/>
    </source>
</evidence>
<keyword evidence="1" id="KW-0812">Transmembrane</keyword>
<dbReference type="EMBL" id="CATOUU010001103">
    <property type="protein sequence ID" value="CAI9972049.1"/>
    <property type="molecule type" value="Genomic_DNA"/>
</dbReference>
<comment type="caution">
    <text evidence="2">The sequence shown here is derived from an EMBL/GenBank/DDBJ whole genome shotgun (WGS) entry which is preliminary data.</text>
</comment>
<proteinExistence type="predicted"/>